<protein>
    <submittedName>
        <fullName evidence="1">3629_t:CDS:1</fullName>
    </submittedName>
</protein>
<evidence type="ECO:0000313" key="2">
    <source>
        <dbReference type="Proteomes" id="UP000789920"/>
    </source>
</evidence>
<comment type="caution">
    <text evidence="1">The sequence shown here is derived from an EMBL/GenBank/DDBJ whole genome shotgun (WGS) entry which is preliminary data.</text>
</comment>
<sequence length="47" mass="5470">NNGHKQYGFVSTFLYNKHMNKFIFELRGQGNSQYKSKLSSIGGKRKM</sequence>
<reference evidence="1" key="1">
    <citation type="submission" date="2021-06" db="EMBL/GenBank/DDBJ databases">
        <authorList>
            <person name="Kallberg Y."/>
            <person name="Tangrot J."/>
            <person name="Rosling A."/>
        </authorList>
    </citation>
    <scope>NUCLEOTIDE SEQUENCE</scope>
    <source>
        <strain evidence="1">MA461A</strain>
    </source>
</reference>
<dbReference type="Proteomes" id="UP000789920">
    <property type="component" value="Unassembled WGS sequence"/>
</dbReference>
<organism evidence="1 2">
    <name type="scientific">Racocetra persica</name>
    <dbReference type="NCBI Taxonomy" id="160502"/>
    <lineage>
        <taxon>Eukaryota</taxon>
        <taxon>Fungi</taxon>
        <taxon>Fungi incertae sedis</taxon>
        <taxon>Mucoromycota</taxon>
        <taxon>Glomeromycotina</taxon>
        <taxon>Glomeromycetes</taxon>
        <taxon>Diversisporales</taxon>
        <taxon>Gigasporaceae</taxon>
        <taxon>Racocetra</taxon>
    </lineage>
</organism>
<keyword evidence="2" id="KW-1185">Reference proteome</keyword>
<accession>A0ACA9SG93</accession>
<name>A0ACA9SG93_9GLOM</name>
<dbReference type="EMBL" id="CAJVQC010120911">
    <property type="protein sequence ID" value="CAG8838554.1"/>
    <property type="molecule type" value="Genomic_DNA"/>
</dbReference>
<proteinExistence type="predicted"/>
<evidence type="ECO:0000313" key="1">
    <source>
        <dbReference type="EMBL" id="CAG8838554.1"/>
    </source>
</evidence>
<gene>
    <name evidence="1" type="ORF">RPERSI_LOCUS30715</name>
</gene>
<feature type="non-terminal residue" evidence="1">
    <location>
        <position position="1"/>
    </location>
</feature>